<keyword evidence="5" id="KW-0805">Transcription regulation</keyword>
<proteinExistence type="inferred from homology"/>
<dbReference type="Pfam" id="PF00309">
    <property type="entry name" value="Sigma54_AID"/>
    <property type="match status" value="1"/>
</dbReference>
<evidence type="ECO:0000256" key="6">
    <source>
        <dbReference type="ARBA" id="ARBA00023082"/>
    </source>
</evidence>
<evidence type="ECO:0000256" key="3">
    <source>
        <dbReference type="ARBA" id="ARBA00022679"/>
    </source>
</evidence>
<dbReference type="Proteomes" id="UP001595616">
    <property type="component" value="Unassembled WGS sequence"/>
</dbReference>
<evidence type="ECO:0000256" key="1">
    <source>
        <dbReference type="ARBA" id="ARBA00008798"/>
    </source>
</evidence>
<comment type="similarity">
    <text evidence="1">Belongs to the sigma-54 factor family.</text>
</comment>
<gene>
    <name evidence="11" type="primary">rpoN</name>
    <name evidence="11" type="ORF">ACFOOI_06185</name>
</gene>
<dbReference type="EMBL" id="JBHRYQ010000001">
    <property type="protein sequence ID" value="MFC3810234.1"/>
    <property type="molecule type" value="Genomic_DNA"/>
</dbReference>
<feature type="domain" description="RNA polymerase sigma factor 54 DNA-binding" evidence="9">
    <location>
        <begin position="321"/>
        <end position="479"/>
    </location>
</feature>
<dbReference type="InterPro" id="IPR007634">
    <property type="entry name" value="RNA_pol_sigma_54_DNA-bd"/>
</dbReference>
<keyword evidence="12" id="KW-1185">Reference proteome</keyword>
<evidence type="ECO:0000256" key="2">
    <source>
        <dbReference type="ARBA" id="ARBA00022478"/>
    </source>
</evidence>
<dbReference type="Gene3D" id="1.10.10.60">
    <property type="entry name" value="Homeodomain-like"/>
    <property type="match status" value="1"/>
</dbReference>
<name>A0ABV7YS97_9BACT</name>
<reference evidence="12" key="1">
    <citation type="journal article" date="2019" name="Int. J. Syst. Evol. Microbiol.">
        <title>The Global Catalogue of Microorganisms (GCM) 10K type strain sequencing project: providing services to taxonomists for standard genome sequencing and annotation.</title>
        <authorList>
            <consortium name="The Broad Institute Genomics Platform"/>
            <consortium name="The Broad Institute Genome Sequencing Center for Infectious Disease"/>
            <person name="Wu L."/>
            <person name="Ma J."/>
        </authorList>
    </citation>
    <scope>NUCLEOTIDE SEQUENCE [LARGE SCALE GENOMIC DNA]</scope>
    <source>
        <strain evidence="12">CECT 7956</strain>
    </source>
</reference>
<feature type="domain" description="RNA polymerase sigma factor 54 core-binding" evidence="10">
    <location>
        <begin position="109"/>
        <end position="307"/>
    </location>
</feature>
<keyword evidence="4" id="KW-0548">Nucleotidyltransferase</keyword>
<keyword evidence="2" id="KW-0240">DNA-directed RNA polymerase</keyword>
<evidence type="ECO:0000256" key="5">
    <source>
        <dbReference type="ARBA" id="ARBA00023015"/>
    </source>
</evidence>
<dbReference type="Pfam" id="PF04552">
    <property type="entry name" value="Sigma54_DBD"/>
    <property type="match status" value="1"/>
</dbReference>
<evidence type="ECO:0000313" key="12">
    <source>
        <dbReference type="Proteomes" id="UP001595616"/>
    </source>
</evidence>
<dbReference type="RefSeq" id="WP_379836190.1">
    <property type="nucleotide sequence ID" value="NZ_JBHRYQ010000001.1"/>
</dbReference>
<dbReference type="InterPro" id="IPR007046">
    <property type="entry name" value="RNA_pol_sigma_54_core-bd"/>
</dbReference>
<dbReference type="PROSITE" id="PS50044">
    <property type="entry name" value="SIGMA54_3"/>
    <property type="match status" value="1"/>
</dbReference>
<keyword evidence="6" id="KW-0731">Sigma factor</keyword>
<dbReference type="PIRSF" id="PIRSF000774">
    <property type="entry name" value="RpoN"/>
    <property type="match status" value="1"/>
</dbReference>
<evidence type="ECO:0000259" key="10">
    <source>
        <dbReference type="Pfam" id="PF04963"/>
    </source>
</evidence>
<dbReference type="Pfam" id="PF04963">
    <property type="entry name" value="Sigma54_CBD"/>
    <property type="match status" value="1"/>
</dbReference>
<dbReference type="PANTHER" id="PTHR32248">
    <property type="entry name" value="RNA POLYMERASE SIGMA-54 FACTOR"/>
    <property type="match status" value="1"/>
</dbReference>
<keyword evidence="7" id="KW-0238">DNA-binding</keyword>
<dbReference type="PROSITE" id="PS00718">
    <property type="entry name" value="SIGMA54_2"/>
    <property type="match status" value="1"/>
</dbReference>
<keyword evidence="3" id="KW-0808">Transferase</keyword>
<dbReference type="PRINTS" id="PR00045">
    <property type="entry name" value="SIGMA54FCT"/>
</dbReference>
<evidence type="ECO:0000256" key="7">
    <source>
        <dbReference type="ARBA" id="ARBA00023125"/>
    </source>
</evidence>
<sequence>MNTSQNQILNQGQKVNIKQIQFLNFLYLNQQELDQYVNQEMLENPFLELNTVSDSEGDDFESDFADDILGDMRAEEVYGQDELESDQSDYKEYVAQISSDSTMYDLQMERIQEQQDIRDTVFDQLKYIVEDQETLDIVHFLVYSTNDAGFLDRDLMTITDEICFAKGKFYGEEEIQKAKTLINQCSPIGFGAFDMQDYLSILITTDAKISADFREKLLQVIQLDFDKFLIQDKSFFKENLNIDEKELEDVFAYFLNKNMYPTVGFENGIVENTEYIIPEYQISIVNNELKGELINQKPYPLNVNTNYANSLKTDSRNGTNSYIAEKLKSANWIIDAIQQREDTMTKVINAIVYLQADYFLSGNSNTLKPMILKDIATYIDMNVSTVSRVTSNKYAITPLGLINLKELFTEAIYLSSGERKSNKEIQDLVIEIVKNEDKHNPLSDLDIQKILRKERIELTRRTITKYRNLGQIPASKLRKIS</sequence>
<dbReference type="PANTHER" id="PTHR32248:SF4">
    <property type="entry name" value="RNA POLYMERASE SIGMA-54 FACTOR"/>
    <property type="match status" value="1"/>
</dbReference>
<organism evidence="11 12">
    <name type="scientific">Lacihabitans lacunae</name>
    <dbReference type="NCBI Taxonomy" id="1028214"/>
    <lineage>
        <taxon>Bacteria</taxon>
        <taxon>Pseudomonadati</taxon>
        <taxon>Bacteroidota</taxon>
        <taxon>Cytophagia</taxon>
        <taxon>Cytophagales</taxon>
        <taxon>Leadbetterellaceae</taxon>
        <taxon>Lacihabitans</taxon>
    </lineage>
</organism>
<keyword evidence="8" id="KW-0804">Transcription</keyword>
<protein>
    <submittedName>
        <fullName evidence="11">RNA polymerase factor sigma-54</fullName>
    </submittedName>
</protein>
<evidence type="ECO:0000256" key="4">
    <source>
        <dbReference type="ARBA" id="ARBA00022695"/>
    </source>
</evidence>
<evidence type="ECO:0000259" key="9">
    <source>
        <dbReference type="Pfam" id="PF04552"/>
    </source>
</evidence>
<evidence type="ECO:0000313" key="11">
    <source>
        <dbReference type="EMBL" id="MFC3810234.1"/>
    </source>
</evidence>
<dbReference type="NCBIfam" id="TIGR02395">
    <property type="entry name" value="rpoN_sigma"/>
    <property type="match status" value="1"/>
</dbReference>
<accession>A0ABV7YS97</accession>
<dbReference type="InterPro" id="IPR038709">
    <property type="entry name" value="RpoN_core-bd_sf"/>
</dbReference>
<comment type="caution">
    <text evidence="11">The sequence shown here is derived from an EMBL/GenBank/DDBJ whole genome shotgun (WGS) entry which is preliminary data.</text>
</comment>
<evidence type="ECO:0000256" key="8">
    <source>
        <dbReference type="ARBA" id="ARBA00023163"/>
    </source>
</evidence>
<dbReference type="InterPro" id="IPR000394">
    <property type="entry name" value="RNA_pol_sigma_54"/>
</dbReference>
<dbReference type="Gene3D" id="1.10.10.1330">
    <property type="entry name" value="RNA polymerase sigma-54 factor, core-binding domain"/>
    <property type="match status" value="1"/>
</dbReference>